<dbReference type="OrthoDB" id="6379279at2759"/>
<proteinExistence type="predicted"/>
<evidence type="ECO:0000313" key="3">
    <source>
        <dbReference type="EMBL" id="ESO83287.1"/>
    </source>
</evidence>
<dbReference type="AlphaFoldDB" id="V3ZGJ5"/>
<feature type="transmembrane region" description="Helical" evidence="2">
    <location>
        <begin position="62"/>
        <end position="81"/>
    </location>
</feature>
<sequence length="138" mass="16002">MAKSDVLGEEKKCLKNDIFGDREGNTYFCPNDLSEYTECCEKDREFTCCEKTEEKNGYEQGLLWGTIAAVVLLMVLVCFCIKKDVNCCTSDRWIFYKYTPSGKEEKRKQFVDKMGKEKQQSTDNNGFVFDEDLNMSEI</sequence>
<organism evidence="3 4">
    <name type="scientific">Lottia gigantea</name>
    <name type="common">Giant owl limpet</name>
    <dbReference type="NCBI Taxonomy" id="225164"/>
    <lineage>
        <taxon>Eukaryota</taxon>
        <taxon>Metazoa</taxon>
        <taxon>Spiralia</taxon>
        <taxon>Lophotrochozoa</taxon>
        <taxon>Mollusca</taxon>
        <taxon>Gastropoda</taxon>
        <taxon>Patellogastropoda</taxon>
        <taxon>Lottioidea</taxon>
        <taxon>Lottiidae</taxon>
        <taxon>Lottia</taxon>
    </lineage>
</organism>
<dbReference type="CTD" id="20241154"/>
<accession>V3ZGJ5</accession>
<dbReference type="KEGG" id="lgi:LOTGIDRAFT_169507"/>
<gene>
    <name evidence="3" type="ORF">LOTGIDRAFT_169507</name>
</gene>
<dbReference type="Proteomes" id="UP000030746">
    <property type="component" value="Unassembled WGS sequence"/>
</dbReference>
<keyword evidence="2" id="KW-0812">Transmembrane</keyword>
<keyword evidence="2" id="KW-0472">Membrane</keyword>
<dbReference type="EMBL" id="KB203738">
    <property type="protein sequence ID" value="ESO83287.1"/>
    <property type="molecule type" value="Genomic_DNA"/>
</dbReference>
<evidence type="ECO:0000256" key="1">
    <source>
        <dbReference type="SAM" id="MobiDB-lite"/>
    </source>
</evidence>
<name>V3ZGJ5_LOTGI</name>
<feature type="compositionally biased region" description="Basic and acidic residues" evidence="1">
    <location>
        <begin position="105"/>
        <end position="120"/>
    </location>
</feature>
<keyword evidence="2" id="KW-1133">Transmembrane helix</keyword>
<keyword evidence="4" id="KW-1185">Reference proteome</keyword>
<evidence type="ECO:0000256" key="2">
    <source>
        <dbReference type="SAM" id="Phobius"/>
    </source>
</evidence>
<dbReference type="RefSeq" id="XP_009066042.1">
    <property type="nucleotide sequence ID" value="XM_009067794.1"/>
</dbReference>
<dbReference type="GeneID" id="20241154"/>
<reference evidence="3 4" key="1">
    <citation type="journal article" date="2013" name="Nature">
        <title>Insights into bilaterian evolution from three spiralian genomes.</title>
        <authorList>
            <person name="Simakov O."/>
            <person name="Marletaz F."/>
            <person name="Cho S.J."/>
            <person name="Edsinger-Gonzales E."/>
            <person name="Havlak P."/>
            <person name="Hellsten U."/>
            <person name="Kuo D.H."/>
            <person name="Larsson T."/>
            <person name="Lv J."/>
            <person name="Arendt D."/>
            <person name="Savage R."/>
            <person name="Osoegawa K."/>
            <person name="de Jong P."/>
            <person name="Grimwood J."/>
            <person name="Chapman J.A."/>
            <person name="Shapiro H."/>
            <person name="Aerts A."/>
            <person name="Otillar R.P."/>
            <person name="Terry A.Y."/>
            <person name="Boore J.L."/>
            <person name="Grigoriev I.V."/>
            <person name="Lindberg D.R."/>
            <person name="Seaver E.C."/>
            <person name="Weisblat D.A."/>
            <person name="Putnam N.H."/>
            <person name="Rokhsar D.S."/>
        </authorList>
    </citation>
    <scope>NUCLEOTIDE SEQUENCE [LARGE SCALE GENOMIC DNA]</scope>
</reference>
<protein>
    <submittedName>
        <fullName evidence="3">Uncharacterized protein</fullName>
    </submittedName>
</protein>
<dbReference type="HOGENOM" id="CLU_1857560_0_0_1"/>
<feature type="region of interest" description="Disordered" evidence="1">
    <location>
        <begin position="105"/>
        <end position="138"/>
    </location>
</feature>
<evidence type="ECO:0000313" key="4">
    <source>
        <dbReference type="Proteomes" id="UP000030746"/>
    </source>
</evidence>
<feature type="compositionally biased region" description="Acidic residues" evidence="1">
    <location>
        <begin position="129"/>
        <end position="138"/>
    </location>
</feature>